<keyword evidence="11" id="KW-1185">Reference proteome</keyword>
<evidence type="ECO:0000256" key="5">
    <source>
        <dbReference type="ARBA" id="ARBA00022989"/>
    </source>
</evidence>
<feature type="compositionally biased region" description="Pro residues" evidence="8">
    <location>
        <begin position="27"/>
        <end position="37"/>
    </location>
</feature>
<dbReference type="SUPFAM" id="SSF161098">
    <property type="entry name" value="MetI-like"/>
    <property type="match status" value="1"/>
</dbReference>
<evidence type="ECO:0000256" key="4">
    <source>
        <dbReference type="ARBA" id="ARBA00022692"/>
    </source>
</evidence>
<accession>A0ABU3WRH8</accession>
<gene>
    <name evidence="10" type="ORF">F8M49_17090</name>
</gene>
<dbReference type="PANTHER" id="PTHR43386">
    <property type="entry name" value="OLIGOPEPTIDE TRANSPORT SYSTEM PERMEASE PROTEIN APPC"/>
    <property type="match status" value="1"/>
</dbReference>
<feature type="transmembrane region" description="Helical" evidence="7">
    <location>
        <begin position="278"/>
        <end position="298"/>
    </location>
</feature>
<dbReference type="InterPro" id="IPR000515">
    <property type="entry name" value="MetI-like"/>
</dbReference>
<dbReference type="PROSITE" id="PS50928">
    <property type="entry name" value="ABC_TM1"/>
    <property type="match status" value="1"/>
</dbReference>
<feature type="domain" description="ABC transmembrane type-1" evidence="9">
    <location>
        <begin position="115"/>
        <end position="304"/>
    </location>
</feature>
<evidence type="ECO:0000256" key="1">
    <source>
        <dbReference type="ARBA" id="ARBA00004651"/>
    </source>
</evidence>
<sequence>MTIDSDRTLVAEPVPTAVPERAATPAALPPPLPNPDTPPRRRFGALTPILSRPGLTVAVLVVVLAVAWCVAPGLFTWKDPYLPDSTAILVGPSADHPFGTDRLGRDIYSRTVHGAVITLSATLLAVAIAFVIGTVLGAIAGFVGGAVELVIMRVVDVLLSVPGLLLTMVVVSALGYGTLNVAIAVGVSAVANFARVMRAEVLRVVQADYVEAAASIGTPRMSILTRHVLPNSLSSVVSLIPLQFGASILAIAALGFLGFGAPPPEPEWGLLVSEGRDLLAIAPWISLLPGFVILAVVLSSNRISRELQNDGDAR</sequence>
<keyword evidence="2 7" id="KW-0813">Transport</keyword>
<feature type="transmembrane region" description="Helical" evidence="7">
    <location>
        <begin position="236"/>
        <end position="258"/>
    </location>
</feature>
<dbReference type="Proteomes" id="UP001275440">
    <property type="component" value="Unassembled WGS sequence"/>
</dbReference>
<evidence type="ECO:0000313" key="11">
    <source>
        <dbReference type="Proteomes" id="UP001275440"/>
    </source>
</evidence>
<feature type="region of interest" description="Disordered" evidence="8">
    <location>
        <begin position="1"/>
        <end position="40"/>
    </location>
</feature>
<dbReference type="CDD" id="cd06261">
    <property type="entry name" value="TM_PBP2"/>
    <property type="match status" value="1"/>
</dbReference>
<evidence type="ECO:0000259" key="9">
    <source>
        <dbReference type="PROSITE" id="PS50928"/>
    </source>
</evidence>
<organism evidence="10 11">
    <name type="scientific">Rhodococcus zopfii</name>
    <dbReference type="NCBI Taxonomy" id="43772"/>
    <lineage>
        <taxon>Bacteria</taxon>
        <taxon>Bacillati</taxon>
        <taxon>Actinomycetota</taxon>
        <taxon>Actinomycetes</taxon>
        <taxon>Mycobacteriales</taxon>
        <taxon>Nocardiaceae</taxon>
        <taxon>Rhodococcus</taxon>
    </lineage>
</organism>
<dbReference type="Pfam" id="PF00528">
    <property type="entry name" value="BPD_transp_1"/>
    <property type="match status" value="1"/>
</dbReference>
<evidence type="ECO:0000256" key="2">
    <source>
        <dbReference type="ARBA" id="ARBA00022448"/>
    </source>
</evidence>
<name>A0ABU3WRH8_9NOCA</name>
<keyword evidence="5 7" id="KW-1133">Transmembrane helix</keyword>
<protein>
    <submittedName>
        <fullName evidence="10">ABC transporter permease</fullName>
    </submittedName>
</protein>
<evidence type="ECO:0000256" key="7">
    <source>
        <dbReference type="RuleBase" id="RU363032"/>
    </source>
</evidence>
<comment type="caution">
    <text evidence="10">The sequence shown here is derived from an EMBL/GenBank/DDBJ whole genome shotgun (WGS) entry which is preliminary data.</text>
</comment>
<evidence type="ECO:0000256" key="8">
    <source>
        <dbReference type="SAM" id="MobiDB-lite"/>
    </source>
</evidence>
<keyword evidence="6 7" id="KW-0472">Membrane</keyword>
<reference evidence="10 11" key="1">
    <citation type="submission" date="2019-10" db="EMBL/GenBank/DDBJ databases">
        <title>Draft Genome Assembly of Rhodococcus zopfii DSM44189.</title>
        <authorList>
            <person name="Sutton J.M."/>
            <person name="Akob D.M."/>
            <person name="Bushman T.J."/>
        </authorList>
    </citation>
    <scope>NUCLEOTIDE SEQUENCE [LARGE SCALE GENOMIC DNA]</scope>
    <source>
        <strain evidence="10 11">DSM 44189</strain>
    </source>
</reference>
<feature type="transmembrane region" description="Helical" evidence="7">
    <location>
        <begin position="176"/>
        <end position="194"/>
    </location>
</feature>
<dbReference type="InterPro" id="IPR050366">
    <property type="entry name" value="BP-dependent_transpt_permease"/>
</dbReference>
<keyword evidence="4 7" id="KW-0812">Transmembrane</keyword>
<dbReference type="EMBL" id="WBMO01000001">
    <property type="protein sequence ID" value="MDV2476604.1"/>
    <property type="molecule type" value="Genomic_DNA"/>
</dbReference>
<feature type="transmembrane region" description="Helical" evidence="7">
    <location>
        <begin position="115"/>
        <end position="143"/>
    </location>
</feature>
<dbReference type="Gene3D" id="1.10.3720.10">
    <property type="entry name" value="MetI-like"/>
    <property type="match status" value="1"/>
</dbReference>
<comment type="subcellular location">
    <subcellularLocation>
        <location evidence="1 7">Cell membrane</location>
        <topology evidence="1 7">Multi-pass membrane protein</topology>
    </subcellularLocation>
</comment>
<evidence type="ECO:0000256" key="6">
    <source>
        <dbReference type="ARBA" id="ARBA00023136"/>
    </source>
</evidence>
<dbReference type="InterPro" id="IPR035906">
    <property type="entry name" value="MetI-like_sf"/>
</dbReference>
<proteinExistence type="inferred from homology"/>
<feature type="transmembrane region" description="Helical" evidence="7">
    <location>
        <begin position="49"/>
        <end position="75"/>
    </location>
</feature>
<evidence type="ECO:0000256" key="3">
    <source>
        <dbReference type="ARBA" id="ARBA00022475"/>
    </source>
</evidence>
<keyword evidence="3" id="KW-1003">Cell membrane</keyword>
<dbReference type="PANTHER" id="PTHR43386:SF1">
    <property type="entry name" value="D,D-DIPEPTIDE TRANSPORT SYSTEM PERMEASE PROTEIN DDPC-RELATED"/>
    <property type="match status" value="1"/>
</dbReference>
<dbReference type="RefSeq" id="WP_371304409.1">
    <property type="nucleotide sequence ID" value="NZ_JAWKJJ010000001.1"/>
</dbReference>
<evidence type="ECO:0000313" key="10">
    <source>
        <dbReference type="EMBL" id="MDV2476604.1"/>
    </source>
</evidence>
<comment type="similarity">
    <text evidence="7">Belongs to the binding-protein-dependent transport system permease family.</text>
</comment>